<keyword evidence="2" id="KW-1185">Reference proteome</keyword>
<organism evidence="1 2">
    <name type="scientific">Streptomyces olivaceiscleroticus</name>
    <dbReference type="NCBI Taxonomy" id="68245"/>
    <lineage>
        <taxon>Bacteria</taxon>
        <taxon>Bacillati</taxon>
        <taxon>Actinomycetota</taxon>
        <taxon>Actinomycetes</taxon>
        <taxon>Kitasatosporales</taxon>
        <taxon>Streptomycetaceae</taxon>
        <taxon>Streptomyces</taxon>
    </lineage>
</organism>
<evidence type="ECO:0000313" key="1">
    <source>
        <dbReference type="EMBL" id="GAA0465990.1"/>
    </source>
</evidence>
<reference evidence="1 2" key="1">
    <citation type="journal article" date="2019" name="Int. J. Syst. Evol. Microbiol.">
        <title>The Global Catalogue of Microorganisms (GCM) 10K type strain sequencing project: providing services to taxonomists for standard genome sequencing and annotation.</title>
        <authorList>
            <consortium name="The Broad Institute Genomics Platform"/>
            <consortium name="The Broad Institute Genome Sequencing Center for Infectious Disease"/>
            <person name="Wu L."/>
            <person name="Ma J."/>
        </authorList>
    </citation>
    <scope>NUCLEOTIDE SEQUENCE [LARGE SCALE GENOMIC DNA]</scope>
    <source>
        <strain evidence="1 2">JCM 4805</strain>
    </source>
</reference>
<proteinExistence type="predicted"/>
<dbReference type="Proteomes" id="UP001500909">
    <property type="component" value="Unassembled WGS sequence"/>
</dbReference>
<gene>
    <name evidence="1" type="ORF">GCM10010361_32620</name>
</gene>
<comment type="caution">
    <text evidence="1">The sequence shown here is derived from an EMBL/GenBank/DDBJ whole genome shotgun (WGS) entry which is preliminary data.</text>
</comment>
<name>A0ABN1A2K4_9ACTN</name>
<sequence>MGSLSRAAGPEIGNLLPSDIVQELGARAAALVPVPVQAVGDIGLTIAAVVVPQVRLAGRGRG</sequence>
<dbReference type="EMBL" id="BAAABY010000023">
    <property type="protein sequence ID" value="GAA0465990.1"/>
    <property type="molecule type" value="Genomic_DNA"/>
</dbReference>
<protein>
    <submittedName>
        <fullName evidence="1">Uncharacterized protein</fullName>
    </submittedName>
</protein>
<accession>A0ABN1A2K4</accession>
<evidence type="ECO:0000313" key="2">
    <source>
        <dbReference type="Proteomes" id="UP001500909"/>
    </source>
</evidence>